<sequence>MLLLNSFFVIFILLQVQSFNADNICQEKLNKAKNLMVEILKSPPPASENKAEHEVIMGCLWKNRGLLDESGELIEDNFIHALVKELRQIYPTELAEEKANEALEYCKKARGGTIGETSVELIKCLGIWKNQAFIQGERAEE</sequence>
<keyword evidence="3" id="KW-1185">Reference proteome</keyword>
<name>A0AAN7QMZ8_9COLE</name>
<evidence type="ECO:0000313" key="2">
    <source>
        <dbReference type="EMBL" id="KAK4885363.1"/>
    </source>
</evidence>
<evidence type="ECO:0000313" key="3">
    <source>
        <dbReference type="Proteomes" id="UP001353858"/>
    </source>
</evidence>
<protein>
    <submittedName>
        <fullName evidence="2">Uncharacterized protein</fullName>
    </submittedName>
</protein>
<proteinExistence type="predicted"/>
<dbReference type="CDD" id="cd23992">
    <property type="entry name" value="PBP_GOBP"/>
    <property type="match status" value="1"/>
</dbReference>
<feature type="signal peptide" evidence="1">
    <location>
        <begin position="1"/>
        <end position="21"/>
    </location>
</feature>
<dbReference type="AlphaFoldDB" id="A0AAN7QMZ8"/>
<dbReference type="InterPro" id="IPR006170">
    <property type="entry name" value="PBP/GOBP"/>
</dbReference>
<dbReference type="InterPro" id="IPR036728">
    <property type="entry name" value="PBP_GOBP_sf"/>
</dbReference>
<comment type="caution">
    <text evidence="2">The sequence shown here is derived from an EMBL/GenBank/DDBJ whole genome shotgun (WGS) entry which is preliminary data.</text>
</comment>
<evidence type="ECO:0000256" key="1">
    <source>
        <dbReference type="SAM" id="SignalP"/>
    </source>
</evidence>
<reference evidence="3" key="1">
    <citation type="submission" date="2023-01" db="EMBL/GenBank/DDBJ databases">
        <title>Key to firefly adult light organ development and bioluminescence: homeobox transcription factors regulate luciferase expression and transportation to peroxisome.</title>
        <authorList>
            <person name="Fu X."/>
        </authorList>
    </citation>
    <scope>NUCLEOTIDE SEQUENCE [LARGE SCALE GENOMIC DNA]</scope>
</reference>
<feature type="chain" id="PRO_5042864726" evidence="1">
    <location>
        <begin position="22"/>
        <end position="141"/>
    </location>
</feature>
<dbReference type="EMBL" id="JARPUR010000001">
    <property type="protein sequence ID" value="KAK4885363.1"/>
    <property type="molecule type" value="Genomic_DNA"/>
</dbReference>
<dbReference type="Pfam" id="PF01395">
    <property type="entry name" value="PBP_GOBP"/>
    <property type="match status" value="1"/>
</dbReference>
<dbReference type="SUPFAM" id="SSF47565">
    <property type="entry name" value="Insect pheromone/odorant-binding proteins"/>
    <property type="match status" value="1"/>
</dbReference>
<dbReference type="Proteomes" id="UP001353858">
    <property type="component" value="Unassembled WGS sequence"/>
</dbReference>
<organism evidence="2 3">
    <name type="scientific">Aquatica leii</name>
    <dbReference type="NCBI Taxonomy" id="1421715"/>
    <lineage>
        <taxon>Eukaryota</taxon>
        <taxon>Metazoa</taxon>
        <taxon>Ecdysozoa</taxon>
        <taxon>Arthropoda</taxon>
        <taxon>Hexapoda</taxon>
        <taxon>Insecta</taxon>
        <taxon>Pterygota</taxon>
        <taxon>Neoptera</taxon>
        <taxon>Endopterygota</taxon>
        <taxon>Coleoptera</taxon>
        <taxon>Polyphaga</taxon>
        <taxon>Elateriformia</taxon>
        <taxon>Elateroidea</taxon>
        <taxon>Lampyridae</taxon>
        <taxon>Luciolinae</taxon>
        <taxon>Aquatica</taxon>
    </lineage>
</organism>
<accession>A0AAN7QMZ8</accession>
<keyword evidence="1" id="KW-0732">Signal</keyword>
<gene>
    <name evidence="2" type="ORF">RN001_001634</name>
</gene>
<dbReference type="GO" id="GO:0005549">
    <property type="term" value="F:odorant binding"/>
    <property type="evidence" value="ECO:0007669"/>
    <property type="project" value="InterPro"/>
</dbReference>
<dbReference type="Gene3D" id="1.10.238.20">
    <property type="entry name" value="Pheromone/general odorant binding protein domain"/>
    <property type="match status" value="1"/>
</dbReference>